<name>A0ABR8ADG4_9CYAN</name>
<keyword evidence="3" id="KW-0408">Iron</keyword>
<sequence length="231" mass="24335">MSDNEKAKGKTSRRSFFGQALTAASTAIVAPTLINQVSVANKKATPNSQGEMKVKLKVNGELQNLDIEPRVTLLDALRENLGLVGSKKGCDRGQCGACTVLIDGQRVYSCLALAVMQEGKEIVTIEGLATGDTLHPVQAAFIENDGFQCGYCTPGQICASVALLEEVKRGCASVVTADLTRPPQLAELSDREIKERLSGNLCRCSAYNGIVAAVQQAAGQTPPTAVADVIV</sequence>
<reference evidence="5 6" key="1">
    <citation type="journal article" date="2020" name="ISME J.">
        <title>Comparative genomics reveals insights into cyanobacterial evolution and habitat adaptation.</title>
        <authorList>
            <person name="Chen M.Y."/>
            <person name="Teng W.K."/>
            <person name="Zhao L."/>
            <person name="Hu C.X."/>
            <person name="Zhou Y.K."/>
            <person name="Han B.P."/>
            <person name="Song L.R."/>
            <person name="Shu W.S."/>
        </authorList>
    </citation>
    <scope>NUCLEOTIDE SEQUENCE [LARGE SCALE GENOMIC DNA]</scope>
    <source>
        <strain evidence="5 6">FACHB-288</strain>
    </source>
</reference>
<keyword evidence="6" id="KW-1185">Reference proteome</keyword>
<dbReference type="Pfam" id="PF01799">
    <property type="entry name" value="Fer2_2"/>
    <property type="match status" value="1"/>
</dbReference>
<dbReference type="InterPro" id="IPR012675">
    <property type="entry name" value="Beta-grasp_dom_sf"/>
</dbReference>
<dbReference type="PANTHER" id="PTHR45331">
    <property type="entry name" value="OXIDOREDUCTASE, IRON-SULPHUR BINDING SUBUNIT-RELATED-RELATED"/>
    <property type="match status" value="1"/>
</dbReference>
<dbReference type="InterPro" id="IPR002888">
    <property type="entry name" value="2Fe-2S-bd"/>
</dbReference>
<dbReference type="PROSITE" id="PS00197">
    <property type="entry name" value="2FE2S_FER_1"/>
    <property type="match status" value="1"/>
</dbReference>
<feature type="domain" description="2Fe-2S ferredoxin-type" evidence="4">
    <location>
        <begin position="52"/>
        <end position="128"/>
    </location>
</feature>
<dbReference type="InterPro" id="IPR006058">
    <property type="entry name" value="2Fe2S_fd_BS"/>
</dbReference>
<evidence type="ECO:0000256" key="3">
    <source>
        <dbReference type="ARBA" id="ARBA00023004"/>
    </source>
</evidence>
<dbReference type="Gene3D" id="3.10.20.30">
    <property type="match status" value="1"/>
</dbReference>
<evidence type="ECO:0000259" key="4">
    <source>
        <dbReference type="PROSITE" id="PS51085"/>
    </source>
</evidence>
<dbReference type="InterPro" id="IPR052914">
    <property type="entry name" value="Aldehyde_Oxdr_Iron-Sulfur"/>
</dbReference>
<protein>
    <submittedName>
        <fullName evidence="5">2Fe-2S iron-sulfur cluster binding domain-containing protein</fullName>
    </submittedName>
</protein>
<evidence type="ECO:0000256" key="1">
    <source>
        <dbReference type="ARBA" id="ARBA00022723"/>
    </source>
</evidence>
<dbReference type="Pfam" id="PF00111">
    <property type="entry name" value="Fer2"/>
    <property type="match status" value="1"/>
</dbReference>
<dbReference type="InterPro" id="IPR036010">
    <property type="entry name" value="2Fe-2S_ferredoxin-like_sf"/>
</dbReference>
<dbReference type="InterPro" id="IPR001041">
    <property type="entry name" value="2Fe-2S_ferredoxin-type"/>
</dbReference>
<dbReference type="PROSITE" id="PS51085">
    <property type="entry name" value="2FE2S_FER_2"/>
    <property type="match status" value="1"/>
</dbReference>
<evidence type="ECO:0000313" key="5">
    <source>
        <dbReference type="EMBL" id="MBD2197393.1"/>
    </source>
</evidence>
<dbReference type="SUPFAM" id="SSF54292">
    <property type="entry name" value="2Fe-2S ferredoxin-like"/>
    <property type="match status" value="1"/>
</dbReference>
<dbReference type="SUPFAM" id="SSF47741">
    <property type="entry name" value="CO dehydrogenase ISP C-domain like"/>
    <property type="match status" value="1"/>
</dbReference>
<keyword evidence="1" id="KW-0479">Metal-binding</keyword>
<accession>A0ABR8ADG4</accession>
<gene>
    <name evidence="5" type="ORF">H6G24_18110</name>
</gene>
<organism evidence="5 6">
    <name type="scientific">Calothrix parietina FACHB-288</name>
    <dbReference type="NCBI Taxonomy" id="2692896"/>
    <lineage>
        <taxon>Bacteria</taxon>
        <taxon>Bacillati</taxon>
        <taxon>Cyanobacteriota</taxon>
        <taxon>Cyanophyceae</taxon>
        <taxon>Nostocales</taxon>
        <taxon>Calotrichaceae</taxon>
        <taxon>Calothrix</taxon>
    </lineage>
</organism>
<dbReference type="Proteomes" id="UP000658514">
    <property type="component" value="Unassembled WGS sequence"/>
</dbReference>
<dbReference type="InterPro" id="IPR006311">
    <property type="entry name" value="TAT_signal"/>
</dbReference>
<dbReference type="CDD" id="cd00207">
    <property type="entry name" value="fer2"/>
    <property type="match status" value="1"/>
</dbReference>
<dbReference type="PROSITE" id="PS51318">
    <property type="entry name" value="TAT"/>
    <property type="match status" value="1"/>
</dbReference>
<evidence type="ECO:0000313" key="6">
    <source>
        <dbReference type="Proteomes" id="UP000658514"/>
    </source>
</evidence>
<evidence type="ECO:0000256" key="2">
    <source>
        <dbReference type="ARBA" id="ARBA00023002"/>
    </source>
</evidence>
<dbReference type="EMBL" id="JACJQH010000027">
    <property type="protein sequence ID" value="MBD2197393.1"/>
    <property type="molecule type" value="Genomic_DNA"/>
</dbReference>
<dbReference type="InterPro" id="IPR036884">
    <property type="entry name" value="2Fe-2S-bd_dom_sf"/>
</dbReference>
<comment type="caution">
    <text evidence="5">The sequence shown here is derived from an EMBL/GenBank/DDBJ whole genome shotgun (WGS) entry which is preliminary data.</text>
</comment>
<keyword evidence="2" id="KW-0560">Oxidoreductase</keyword>
<proteinExistence type="predicted"/>
<dbReference type="Gene3D" id="1.10.150.120">
    <property type="entry name" value="[2Fe-2S]-binding domain"/>
    <property type="match status" value="1"/>
</dbReference>
<dbReference type="RefSeq" id="WP_190548756.1">
    <property type="nucleotide sequence ID" value="NZ_CAWPNO010000059.1"/>
</dbReference>